<dbReference type="PANTHER" id="PTHR24422:SF19">
    <property type="entry name" value="CHEMOTAXIS PROTEIN METHYLTRANSFERASE"/>
    <property type="match status" value="1"/>
</dbReference>
<dbReference type="PROSITE" id="PS50123">
    <property type="entry name" value="CHER"/>
    <property type="match status" value="1"/>
</dbReference>
<keyword evidence="3" id="KW-0949">S-adenosyl-L-methionine</keyword>
<dbReference type="InterPro" id="IPR029063">
    <property type="entry name" value="SAM-dependent_MTases_sf"/>
</dbReference>
<gene>
    <name evidence="6" type="ORF">EYB53_020225</name>
</gene>
<name>A0ABS4DF17_9CHLR</name>
<proteinExistence type="predicted"/>
<dbReference type="InterPro" id="IPR011990">
    <property type="entry name" value="TPR-like_helical_dom_sf"/>
</dbReference>
<accession>A0ABS4DF17</accession>
<dbReference type="InterPro" id="IPR050903">
    <property type="entry name" value="Bact_Chemotaxis_MeTrfase"/>
</dbReference>
<dbReference type="PROSITE" id="PS50005">
    <property type="entry name" value="TPR"/>
    <property type="match status" value="1"/>
</dbReference>
<organism evidence="6 7">
    <name type="scientific">Candidatus Chloroploca mongolica</name>
    <dbReference type="NCBI Taxonomy" id="2528176"/>
    <lineage>
        <taxon>Bacteria</taxon>
        <taxon>Bacillati</taxon>
        <taxon>Chloroflexota</taxon>
        <taxon>Chloroflexia</taxon>
        <taxon>Chloroflexales</taxon>
        <taxon>Chloroflexineae</taxon>
        <taxon>Oscillochloridaceae</taxon>
        <taxon>Candidatus Chloroploca</taxon>
    </lineage>
</organism>
<evidence type="ECO:0000313" key="7">
    <source>
        <dbReference type="Proteomes" id="UP001193081"/>
    </source>
</evidence>
<feature type="domain" description="CheR-type methyltransferase" evidence="5">
    <location>
        <begin position="4"/>
        <end position="281"/>
    </location>
</feature>
<dbReference type="PRINTS" id="PR00996">
    <property type="entry name" value="CHERMTFRASE"/>
</dbReference>
<evidence type="ECO:0000256" key="1">
    <source>
        <dbReference type="ARBA" id="ARBA00022603"/>
    </source>
</evidence>
<comment type="caution">
    <text evidence="6">The sequence shown here is derived from an EMBL/GenBank/DDBJ whole genome shotgun (WGS) entry which is preliminary data.</text>
</comment>
<evidence type="ECO:0000256" key="4">
    <source>
        <dbReference type="PROSITE-ProRule" id="PRU00339"/>
    </source>
</evidence>
<evidence type="ECO:0000256" key="2">
    <source>
        <dbReference type="ARBA" id="ARBA00022679"/>
    </source>
</evidence>
<evidence type="ECO:0000256" key="3">
    <source>
        <dbReference type="ARBA" id="ARBA00022691"/>
    </source>
</evidence>
<dbReference type="SMART" id="SM00028">
    <property type="entry name" value="TPR"/>
    <property type="match status" value="3"/>
</dbReference>
<reference evidence="6 7" key="1">
    <citation type="submission" date="2021-03" db="EMBL/GenBank/DDBJ databases">
        <authorList>
            <person name="Grouzdev D.S."/>
        </authorList>
    </citation>
    <scope>NUCLEOTIDE SEQUENCE [LARGE SCALE GENOMIC DNA]</scope>
    <source>
        <strain evidence="6 7">M50-1</strain>
    </source>
</reference>
<feature type="repeat" description="TPR" evidence="4">
    <location>
        <begin position="404"/>
        <end position="437"/>
    </location>
</feature>
<dbReference type="Gene3D" id="3.40.50.150">
    <property type="entry name" value="Vaccinia Virus protein VP39"/>
    <property type="match status" value="1"/>
</dbReference>
<keyword evidence="4" id="KW-0802">TPR repeat</keyword>
<dbReference type="SMART" id="SM00138">
    <property type="entry name" value="MeTrc"/>
    <property type="match status" value="1"/>
</dbReference>
<dbReference type="InterPro" id="IPR000780">
    <property type="entry name" value="CheR_MeTrfase"/>
</dbReference>
<dbReference type="SUPFAM" id="SSF53335">
    <property type="entry name" value="S-adenosyl-L-methionine-dependent methyltransferases"/>
    <property type="match status" value="1"/>
</dbReference>
<dbReference type="CDD" id="cd02440">
    <property type="entry name" value="AdoMet_MTases"/>
    <property type="match status" value="1"/>
</dbReference>
<dbReference type="Pfam" id="PF01739">
    <property type="entry name" value="CheR"/>
    <property type="match status" value="1"/>
</dbReference>
<protein>
    <submittedName>
        <fullName evidence="6">Protein-glutamate O-methyltransferase</fullName>
    </submittedName>
</protein>
<keyword evidence="7" id="KW-1185">Reference proteome</keyword>
<dbReference type="InterPro" id="IPR019734">
    <property type="entry name" value="TPR_rpt"/>
</dbReference>
<evidence type="ECO:0000259" key="5">
    <source>
        <dbReference type="PROSITE" id="PS50123"/>
    </source>
</evidence>
<dbReference type="Proteomes" id="UP001193081">
    <property type="component" value="Unassembled WGS sequence"/>
</dbReference>
<dbReference type="SUPFAM" id="SSF47757">
    <property type="entry name" value="Chemotaxis receptor methyltransferase CheR, N-terminal domain"/>
    <property type="match status" value="1"/>
</dbReference>
<sequence>MYLALARNELLKQPDLVMLRDRIATAYGLYLDDTRTRTLEAAIQQRSSALGMSTERYTNQLTNQPDQQELQLLTEELLNHETQFFRNQPHMQALREVILRELHQRLPPGQPLRLWSAGCATGEEAYSLAITVLETFGEPLPRPIRIWATDLSSAALTRAKAGVYKGRSLANLTPQQRVRYFDAHGAELTVASRVRRLVQFDQFNLLDPIPAQGQGVDILFCQNVTIYFQINTCRSLMERFYHALNDGGFLFLGFSETLWNIFNKLRWREVGDSFVYYKDTAKIDEQRYRRTLALPTDPGPLSRGVPALAPACQPELSRATRRPSRPSQPHIDHRATSAIIEQIQGLLDTGQTEEALARLQSLPLIGSAAPQILALMARAHANRGDFELAGAEAHRALELNPLTTEAYCLIGLIYARQHRHSAALVQFERARYLDNQSPVLAFHLAECYRQLGRRDDALREYRNCIRQLTRHPPDKLLDGVAARWLSETCRRSMEGLRPERKYNL</sequence>
<dbReference type="Gene3D" id="1.25.40.10">
    <property type="entry name" value="Tetratricopeptide repeat domain"/>
    <property type="match status" value="1"/>
</dbReference>
<keyword evidence="2" id="KW-0808">Transferase</keyword>
<dbReference type="PANTHER" id="PTHR24422">
    <property type="entry name" value="CHEMOTAXIS PROTEIN METHYLTRANSFERASE"/>
    <property type="match status" value="1"/>
</dbReference>
<dbReference type="EMBL" id="SIJK02000053">
    <property type="protein sequence ID" value="MBP1468051.1"/>
    <property type="molecule type" value="Genomic_DNA"/>
</dbReference>
<dbReference type="SUPFAM" id="SSF48452">
    <property type="entry name" value="TPR-like"/>
    <property type="match status" value="1"/>
</dbReference>
<evidence type="ECO:0000313" key="6">
    <source>
        <dbReference type="EMBL" id="MBP1468051.1"/>
    </source>
</evidence>
<keyword evidence="1" id="KW-0489">Methyltransferase</keyword>
<dbReference type="InterPro" id="IPR022642">
    <property type="entry name" value="CheR_C"/>
</dbReference>